<dbReference type="AlphaFoldDB" id="A0AAE0T3B3"/>
<dbReference type="Proteomes" id="UP001195483">
    <property type="component" value="Unassembled WGS sequence"/>
</dbReference>
<organism evidence="1 2">
    <name type="scientific">Potamilus streckersoni</name>
    <dbReference type="NCBI Taxonomy" id="2493646"/>
    <lineage>
        <taxon>Eukaryota</taxon>
        <taxon>Metazoa</taxon>
        <taxon>Spiralia</taxon>
        <taxon>Lophotrochozoa</taxon>
        <taxon>Mollusca</taxon>
        <taxon>Bivalvia</taxon>
        <taxon>Autobranchia</taxon>
        <taxon>Heteroconchia</taxon>
        <taxon>Palaeoheterodonta</taxon>
        <taxon>Unionida</taxon>
        <taxon>Unionoidea</taxon>
        <taxon>Unionidae</taxon>
        <taxon>Ambleminae</taxon>
        <taxon>Lampsilini</taxon>
        <taxon>Potamilus</taxon>
    </lineage>
</organism>
<protein>
    <submittedName>
        <fullName evidence="1">Uncharacterized protein</fullName>
    </submittedName>
</protein>
<keyword evidence="2" id="KW-1185">Reference proteome</keyword>
<reference evidence="1" key="2">
    <citation type="journal article" date="2021" name="Genome Biol. Evol.">
        <title>Developing a high-quality reference genome for a parasitic bivalve with doubly uniparental inheritance (Bivalvia: Unionida).</title>
        <authorList>
            <person name="Smith C.H."/>
        </authorList>
    </citation>
    <scope>NUCLEOTIDE SEQUENCE</scope>
    <source>
        <strain evidence="1">CHS0354</strain>
        <tissue evidence="1">Mantle</tissue>
    </source>
</reference>
<accession>A0AAE0T3B3</accession>
<evidence type="ECO:0000313" key="2">
    <source>
        <dbReference type="Proteomes" id="UP001195483"/>
    </source>
</evidence>
<gene>
    <name evidence="1" type="ORF">CHS0354_016809</name>
</gene>
<evidence type="ECO:0000313" key="1">
    <source>
        <dbReference type="EMBL" id="KAK3602994.1"/>
    </source>
</evidence>
<reference evidence="1" key="3">
    <citation type="submission" date="2023-05" db="EMBL/GenBank/DDBJ databases">
        <authorList>
            <person name="Smith C.H."/>
        </authorList>
    </citation>
    <scope>NUCLEOTIDE SEQUENCE</scope>
    <source>
        <strain evidence="1">CHS0354</strain>
        <tissue evidence="1">Mantle</tissue>
    </source>
</reference>
<reference evidence="1" key="1">
    <citation type="journal article" date="2021" name="Genome Biol. Evol.">
        <title>A High-Quality Reference Genome for a Parasitic Bivalve with Doubly Uniparental Inheritance (Bivalvia: Unionida).</title>
        <authorList>
            <person name="Smith C.H."/>
        </authorList>
    </citation>
    <scope>NUCLEOTIDE SEQUENCE</scope>
    <source>
        <strain evidence="1">CHS0354</strain>
    </source>
</reference>
<dbReference type="EMBL" id="JAEAOA010001032">
    <property type="protein sequence ID" value="KAK3602994.1"/>
    <property type="molecule type" value="Genomic_DNA"/>
</dbReference>
<name>A0AAE0T3B3_9BIVA</name>
<proteinExistence type="predicted"/>
<comment type="caution">
    <text evidence="1">The sequence shown here is derived from an EMBL/GenBank/DDBJ whole genome shotgun (WGS) entry which is preliminary data.</text>
</comment>
<sequence>MMRMIFRSDNTIENSVKPYILRQQYVFKTSVLDWNRSGGSSLTMKLCRKDFLQQIASKI</sequence>